<keyword evidence="8" id="KW-1185">Reference proteome</keyword>
<dbReference type="InterPro" id="IPR006029">
    <property type="entry name" value="Neurotrans-gated_channel_TM"/>
</dbReference>
<evidence type="ECO:0000256" key="2">
    <source>
        <dbReference type="ARBA" id="ARBA00022692"/>
    </source>
</evidence>
<evidence type="ECO:0000259" key="7">
    <source>
        <dbReference type="Pfam" id="PF02932"/>
    </source>
</evidence>
<dbReference type="CDD" id="cd18997">
    <property type="entry name" value="LGIC_ECD_nAChR"/>
    <property type="match status" value="1"/>
</dbReference>
<name>A0A7E6FA67_9MOLL</name>
<dbReference type="SUPFAM" id="SSF90112">
    <property type="entry name" value="Neurotransmitter-gated ion-channel transmembrane pore"/>
    <property type="match status" value="1"/>
</dbReference>
<evidence type="ECO:0000256" key="5">
    <source>
        <dbReference type="SAM" id="Phobius"/>
    </source>
</evidence>
<dbReference type="GO" id="GO:0004888">
    <property type="term" value="F:transmembrane signaling receptor activity"/>
    <property type="evidence" value="ECO:0007669"/>
    <property type="project" value="InterPro"/>
</dbReference>
<dbReference type="PRINTS" id="PR00252">
    <property type="entry name" value="NRIONCHANNEL"/>
</dbReference>
<dbReference type="SUPFAM" id="SSF63712">
    <property type="entry name" value="Nicotinic receptor ligand binding domain-like"/>
    <property type="match status" value="1"/>
</dbReference>
<evidence type="ECO:0000313" key="8">
    <source>
        <dbReference type="Proteomes" id="UP000515154"/>
    </source>
</evidence>
<dbReference type="InterPro" id="IPR038050">
    <property type="entry name" value="Neuro_actylchol_rec"/>
</dbReference>
<comment type="subcellular location">
    <subcellularLocation>
        <location evidence="1">Membrane</location>
        <topology evidence="1">Multi-pass membrane protein</topology>
    </subcellularLocation>
</comment>
<dbReference type="InterPro" id="IPR006202">
    <property type="entry name" value="Neur_chan_lig-bd"/>
</dbReference>
<dbReference type="CDD" id="cd19051">
    <property type="entry name" value="LGIC_TM_cation"/>
    <property type="match status" value="1"/>
</dbReference>
<organism evidence="8 9">
    <name type="scientific">Octopus sinensis</name>
    <name type="common">East Asian common octopus</name>
    <dbReference type="NCBI Taxonomy" id="2607531"/>
    <lineage>
        <taxon>Eukaryota</taxon>
        <taxon>Metazoa</taxon>
        <taxon>Spiralia</taxon>
        <taxon>Lophotrochozoa</taxon>
        <taxon>Mollusca</taxon>
        <taxon>Cephalopoda</taxon>
        <taxon>Coleoidea</taxon>
        <taxon>Octopodiformes</taxon>
        <taxon>Octopoda</taxon>
        <taxon>Incirrata</taxon>
        <taxon>Octopodidae</taxon>
        <taxon>Octopus</taxon>
    </lineage>
</organism>
<sequence>MSKTIIKVPLWYFYYIFCIFLGSQFEGLEAITKLQKARLALKKHIFTNYQYFLRPHCGNSPVNITLNLALRQIIDLNDSLQILHTSIWIRMQWNDCRLSWNKTDFEDIDQILVSNKEVWIPDIALYENVDYVLKGILEYYNVRIFSNGAMYYRFPSVVKSSCMLQTKNFPFDKQFCNMTFSSWAYFLNELDLYPSSVTGDTSNYVQNSEWALISLKAIRNEVKHSSGVSSELIYVISLERKPFFHILSFIFPCLLISSISLLGFLLPPSSGEKVSIGVTVLLSLSVFLLVVNQTLPANSDEIPYIGIYFASCMMLVSLSCVMAVITVNIHYKSSMGTTFPAWMEKLQQSWLGNIIGPKAVMKNTPETLAEITRTHSSRVNQFNPKKESSCHRRKGIEGLAYHNSSFVSDGDRNDDEISSIEKNEKTNMKEHDSLIETLELFLQYLTKHDSYMESTVGNKWKLFALFLDRTFMITHIITFILTTAALLILCAYF</sequence>
<feature type="domain" description="Neurotransmitter-gated ion-channel transmembrane" evidence="7">
    <location>
        <begin position="250"/>
        <end position="486"/>
    </location>
</feature>
<evidence type="ECO:0000313" key="9">
    <source>
        <dbReference type="RefSeq" id="XP_036363852.1"/>
    </source>
</evidence>
<dbReference type="Gene3D" id="2.70.170.10">
    <property type="entry name" value="Neurotransmitter-gated ion-channel ligand-binding domain"/>
    <property type="match status" value="1"/>
</dbReference>
<keyword evidence="4 5" id="KW-0472">Membrane</keyword>
<dbReference type="KEGG" id="osn:115217909"/>
<dbReference type="InterPro" id="IPR036734">
    <property type="entry name" value="Neur_chan_lig-bd_sf"/>
</dbReference>
<gene>
    <name evidence="9" type="primary">LOC115217909</name>
</gene>
<dbReference type="FunFam" id="1.20.58.390:FF:000043">
    <property type="entry name" value="AcetylCholine Receptor"/>
    <property type="match status" value="1"/>
</dbReference>
<dbReference type="InterPro" id="IPR006201">
    <property type="entry name" value="Neur_channel"/>
</dbReference>
<dbReference type="Pfam" id="PF02932">
    <property type="entry name" value="Neur_chan_memb"/>
    <property type="match status" value="1"/>
</dbReference>
<evidence type="ECO:0000259" key="6">
    <source>
        <dbReference type="Pfam" id="PF02931"/>
    </source>
</evidence>
<feature type="transmembrane region" description="Helical" evidence="5">
    <location>
        <begin position="243"/>
        <end position="264"/>
    </location>
</feature>
<dbReference type="FunFam" id="2.70.170.10:FF:000030">
    <property type="entry name" value="AcetylCholine Receptor"/>
    <property type="match status" value="1"/>
</dbReference>
<dbReference type="Proteomes" id="UP000515154">
    <property type="component" value="Linkage group LG12"/>
</dbReference>
<feature type="transmembrane region" description="Helical" evidence="5">
    <location>
        <begin position="276"/>
        <end position="295"/>
    </location>
</feature>
<dbReference type="NCBIfam" id="TIGR00860">
    <property type="entry name" value="LIC"/>
    <property type="match status" value="1"/>
</dbReference>
<dbReference type="Pfam" id="PF02931">
    <property type="entry name" value="Neur_chan_LBD"/>
    <property type="match status" value="1"/>
</dbReference>
<dbReference type="AlphaFoldDB" id="A0A7E6FA67"/>
<dbReference type="GO" id="GO:0016020">
    <property type="term" value="C:membrane"/>
    <property type="evidence" value="ECO:0007669"/>
    <property type="project" value="UniProtKB-SubCell"/>
</dbReference>
<dbReference type="PANTHER" id="PTHR18945">
    <property type="entry name" value="NEUROTRANSMITTER GATED ION CHANNEL"/>
    <property type="match status" value="1"/>
</dbReference>
<dbReference type="Gene3D" id="1.20.58.390">
    <property type="entry name" value="Neurotransmitter-gated ion-channel transmembrane domain"/>
    <property type="match status" value="1"/>
</dbReference>
<keyword evidence="3 5" id="KW-1133">Transmembrane helix</keyword>
<feature type="transmembrane region" description="Helical" evidence="5">
    <location>
        <begin position="471"/>
        <end position="492"/>
    </location>
</feature>
<dbReference type="GO" id="GO:0005230">
    <property type="term" value="F:extracellular ligand-gated monoatomic ion channel activity"/>
    <property type="evidence" value="ECO:0007669"/>
    <property type="project" value="InterPro"/>
</dbReference>
<accession>A0A7E6FA67</accession>
<reference evidence="9" key="1">
    <citation type="submission" date="2025-08" db="UniProtKB">
        <authorList>
            <consortium name="RefSeq"/>
        </authorList>
    </citation>
    <scope>IDENTIFICATION</scope>
</reference>
<evidence type="ECO:0000256" key="1">
    <source>
        <dbReference type="ARBA" id="ARBA00004141"/>
    </source>
</evidence>
<feature type="domain" description="Neurotransmitter-gated ion-channel ligand-binding" evidence="6">
    <location>
        <begin position="41"/>
        <end position="242"/>
    </location>
</feature>
<dbReference type="RefSeq" id="XP_036363852.1">
    <property type="nucleotide sequence ID" value="XM_036507959.1"/>
</dbReference>
<protein>
    <submittedName>
        <fullName evidence="9">Neuronal acetylcholine receptor subunit alpha-10-like isoform X1</fullName>
    </submittedName>
</protein>
<feature type="transmembrane region" description="Helical" evidence="5">
    <location>
        <begin position="12"/>
        <end position="32"/>
    </location>
</feature>
<evidence type="ECO:0000256" key="3">
    <source>
        <dbReference type="ARBA" id="ARBA00022989"/>
    </source>
</evidence>
<feature type="transmembrane region" description="Helical" evidence="5">
    <location>
        <begin position="307"/>
        <end position="331"/>
    </location>
</feature>
<dbReference type="InterPro" id="IPR036719">
    <property type="entry name" value="Neuro-gated_channel_TM_sf"/>
</dbReference>
<evidence type="ECO:0000256" key="4">
    <source>
        <dbReference type="ARBA" id="ARBA00023136"/>
    </source>
</evidence>
<proteinExistence type="predicted"/>
<keyword evidence="2 5" id="KW-0812">Transmembrane</keyword>